<name>A0AAV4Y6X8_CAEEX</name>
<sequence length="72" mass="8215">MNCYRSNTLPGFKNKYYRSVPDSFRNPGKTSASTSAMFCLILEIDTTDRNPCLIKKKRNTTGSMNEEYSSYA</sequence>
<protein>
    <submittedName>
        <fullName evidence="1">Uncharacterized protein</fullName>
    </submittedName>
</protein>
<dbReference type="AlphaFoldDB" id="A0AAV4Y6X8"/>
<comment type="caution">
    <text evidence="1">The sequence shown here is derived from an EMBL/GenBank/DDBJ whole genome shotgun (WGS) entry which is preliminary data.</text>
</comment>
<accession>A0AAV4Y6X8</accession>
<dbReference type="Proteomes" id="UP001054945">
    <property type="component" value="Unassembled WGS sequence"/>
</dbReference>
<keyword evidence="2" id="KW-1185">Reference proteome</keyword>
<gene>
    <name evidence="1" type="ORF">CEXT_284451</name>
</gene>
<evidence type="ECO:0000313" key="2">
    <source>
        <dbReference type="Proteomes" id="UP001054945"/>
    </source>
</evidence>
<dbReference type="EMBL" id="BPLR01018857">
    <property type="protein sequence ID" value="GIZ02768.1"/>
    <property type="molecule type" value="Genomic_DNA"/>
</dbReference>
<organism evidence="1 2">
    <name type="scientific">Caerostris extrusa</name>
    <name type="common">Bark spider</name>
    <name type="synonym">Caerostris bankana</name>
    <dbReference type="NCBI Taxonomy" id="172846"/>
    <lineage>
        <taxon>Eukaryota</taxon>
        <taxon>Metazoa</taxon>
        <taxon>Ecdysozoa</taxon>
        <taxon>Arthropoda</taxon>
        <taxon>Chelicerata</taxon>
        <taxon>Arachnida</taxon>
        <taxon>Araneae</taxon>
        <taxon>Araneomorphae</taxon>
        <taxon>Entelegynae</taxon>
        <taxon>Araneoidea</taxon>
        <taxon>Araneidae</taxon>
        <taxon>Caerostris</taxon>
    </lineage>
</organism>
<reference evidence="1 2" key="1">
    <citation type="submission" date="2021-06" db="EMBL/GenBank/DDBJ databases">
        <title>Caerostris extrusa draft genome.</title>
        <authorList>
            <person name="Kono N."/>
            <person name="Arakawa K."/>
        </authorList>
    </citation>
    <scope>NUCLEOTIDE SEQUENCE [LARGE SCALE GENOMIC DNA]</scope>
</reference>
<proteinExistence type="predicted"/>
<evidence type="ECO:0000313" key="1">
    <source>
        <dbReference type="EMBL" id="GIZ02768.1"/>
    </source>
</evidence>